<dbReference type="AlphaFoldDB" id="A0A401SD19"/>
<evidence type="ECO:0000259" key="18">
    <source>
        <dbReference type="Pfam" id="PF20519"/>
    </source>
</evidence>
<keyword evidence="4" id="KW-1003">Cell membrane</keyword>
<dbReference type="InterPro" id="IPR013122">
    <property type="entry name" value="PKD1_2_channel"/>
</dbReference>
<evidence type="ECO:0000256" key="6">
    <source>
        <dbReference type="ARBA" id="ARBA00022989"/>
    </source>
</evidence>
<protein>
    <submittedName>
        <fullName evidence="19">Uncharacterized protein</fullName>
    </submittedName>
</protein>
<dbReference type="Gene3D" id="1.10.287.70">
    <property type="match status" value="1"/>
</dbReference>
<evidence type="ECO:0000259" key="17">
    <source>
        <dbReference type="Pfam" id="PF08016"/>
    </source>
</evidence>
<sequence>MAKQVFASLASKLRKGGIAAKDAAQAKFLHKRGMNPKSTLREFLLYLVFLLDLSILTFGMVNTNMYFFTKVMSELFLETKSFINGINFKTIRNIENFWEYTEGPLLDSLYWKEWYNGQPLDPGENYIYYENILLGHPQIRQIRVRNNSCSIHEYFQKMFKDCYDAYTFGNEDQSPFGPRSGSEWEYHAPNNEFELWHWGRLGTYGNGGYIFELTRDKVATAGKIKQLKSKLWLDSGSRAVFIDFTVYNANVNLFTAIRLLVEFPATGGAIPSSELFTVKLLRYVSNFDYFLAACEIIFCFFICNYLLQEIIALQSYRMAYFKNFWNCLDFLIVLFSLLAIFYNIYRTIKVSLLLEQFLENSNSYQNLHFLAYWQNRYNVIIAFTVFIAWIKIFKYISFNMTMTQLSTTLSRCAKGIVGFAIMFFIVFFGYAQLGYLIFGTQVESYHTFGNCMIILGDFDFHEIENANQILGPVYFVTFVFCLFFVLLNVFLAIINDTYSEVKDDKTLKEVDFDIYDVFRKGYNSFLLRLNLKKPSSLAYRPAVSKGGKETQEAPEDDFEKYDPNSAF</sequence>
<evidence type="ECO:0000256" key="10">
    <source>
        <dbReference type="ARBA" id="ARBA00023157"/>
    </source>
</evidence>
<feature type="transmembrane region" description="Helical" evidence="16">
    <location>
        <begin position="289"/>
        <end position="307"/>
    </location>
</feature>
<gene>
    <name evidence="19" type="ORF">chiPu_0006717</name>
</gene>
<dbReference type="GO" id="GO:0005509">
    <property type="term" value="F:calcium ion binding"/>
    <property type="evidence" value="ECO:0007669"/>
    <property type="project" value="InterPro"/>
</dbReference>
<proteinExistence type="inferred from homology"/>
<dbReference type="GO" id="GO:0005262">
    <property type="term" value="F:calcium channel activity"/>
    <property type="evidence" value="ECO:0007669"/>
    <property type="project" value="TreeGrafter"/>
</dbReference>
<keyword evidence="11" id="KW-0325">Glycoprotein</keyword>
<feature type="transmembrane region" description="Helical" evidence="16">
    <location>
        <begin position="43"/>
        <end position="61"/>
    </location>
</feature>
<feature type="region of interest" description="Disordered" evidence="15">
    <location>
        <begin position="538"/>
        <end position="567"/>
    </location>
</feature>
<evidence type="ECO:0000313" key="20">
    <source>
        <dbReference type="Proteomes" id="UP000287033"/>
    </source>
</evidence>
<feature type="disulfide bond" evidence="14">
    <location>
        <begin position="149"/>
        <end position="162"/>
    </location>
</feature>
<dbReference type="InterPro" id="IPR027359">
    <property type="entry name" value="Volt_channel_dom_sf"/>
</dbReference>
<evidence type="ECO:0000256" key="3">
    <source>
        <dbReference type="ARBA" id="ARBA00022448"/>
    </source>
</evidence>
<evidence type="ECO:0000256" key="2">
    <source>
        <dbReference type="ARBA" id="ARBA00007200"/>
    </source>
</evidence>
<evidence type="ECO:0000256" key="9">
    <source>
        <dbReference type="ARBA" id="ARBA00023136"/>
    </source>
</evidence>
<keyword evidence="7" id="KW-0175">Coiled coil</keyword>
<keyword evidence="13" id="KW-0407">Ion channel</keyword>
<reference evidence="19 20" key="1">
    <citation type="journal article" date="2018" name="Nat. Ecol. Evol.">
        <title>Shark genomes provide insights into elasmobranch evolution and the origin of vertebrates.</title>
        <authorList>
            <person name="Hara Y"/>
            <person name="Yamaguchi K"/>
            <person name="Onimaru K"/>
            <person name="Kadota M"/>
            <person name="Koyanagi M"/>
            <person name="Keeley SD"/>
            <person name="Tatsumi K"/>
            <person name="Tanaka K"/>
            <person name="Motone F"/>
            <person name="Kageyama Y"/>
            <person name="Nozu R"/>
            <person name="Adachi N"/>
            <person name="Nishimura O"/>
            <person name="Nakagawa R"/>
            <person name="Tanegashima C"/>
            <person name="Kiyatake I"/>
            <person name="Matsumoto R"/>
            <person name="Murakumo K"/>
            <person name="Nishida K"/>
            <person name="Terakita A"/>
            <person name="Kuratani S"/>
            <person name="Sato K"/>
            <person name="Hyodo S Kuraku.S."/>
        </authorList>
    </citation>
    <scope>NUCLEOTIDE SEQUENCE [LARGE SCALE GENOMIC DNA]</scope>
</reference>
<comment type="subcellular location">
    <subcellularLocation>
        <location evidence="1">Cell projection</location>
        <location evidence="1">Cilium membrane</location>
        <topology evidence="1">Multi-pass membrane protein</topology>
    </subcellularLocation>
</comment>
<dbReference type="Pfam" id="PF08016">
    <property type="entry name" value="PKD_channel"/>
    <property type="match status" value="1"/>
</dbReference>
<dbReference type="FunFam" id="1.10.287.70:FF:000055">
    <property type="entry name" value="Polycystic kidney disease 2-like 1"/>
    <property type="match status" value="1"/>
</dbReference>
<evidence type="ECO:0000256" key="14">
    <source>
        <dbReference type="PIRSR" id="PIRSR603915-2"/>
    </source>
</evidence>
<comment type="similarity">
    <text evidence="2">Belongs to the polycystin family.</text>
</comment>
<feature type="transmembrane region" description="Helical" evidence="16">
    <location>
        <begin position="473"/>
        <end position="494"/>
    </location>
</feature>
<feature type="transmembrane region" description="Helical" evidence="16">
    <location>
        <begin position="416"/>
        <end position="438"/>
    </location>
</feature>
<dbReference type="Gene3D" id="1.20.120.350">
    <property type="entry name" value="Voltage-gated potassium channels. Chain C"/>
    <property type="match status" value="1"/>
</dbReference>
<keyword evidence="8" id="KW-0406">Ion transport</keyword>
<dbReference type="InterPro" id="IPR051223">
    <property type="entry name" value="Polycystin"/>
</dbReference>
<keyword evidence="20" id="KW-1185">Reference proteome</keyword>
<feature type="transmembrane region" description="Helical" evidence="16">
    <location>
        <begin position="377"/>
        <end position="396"/>
    </location>
</feature>
<dbReference type="InterPro" id="IPR003915">
    <property type="entry name" value="PKD_2"/>
</dbReference>
<evidence type="ECO:0000313" key="19">
    <source>
        <dbReference type="EMBL" id="GCC28288.1"/>
    </source>
</evidence>
<keyword evidence="6 16" id="KW-1133">Transmembrane helix</keyword>
<dbReference type="PANTHER" id="PTHR10877:SF47">
    <property type="entry name" value="POLYCYSTIN-2-LIKE PROTEIN 2"/>
    <property type="match status" value="1"/>
</dbReference>
<dbReference type="EMBL" id="BEZZ01000198">
    <property type="protein sequence ID" value="GCC28288.1"/>
    <property type="molecule type" value="Genomic_DNA"/>
</dbReference>
<keyword evidence="3" id="KW-0813">Transport</keyword>
<evidence type="ECO:0000256" key="5">
    <source>
        <dbReference type="ARBA" id="ARBA00022692"/>
    </source>
</evidence>
<feature type="transmembrane region" description="Helical" evidence="16">
    <location>
        <begin position="327"/>
        <end position="345"/>
    </location>
</feature>
<feature type="domain" description="Polycystin cation channel PKD1/PKD2" evidence="17">
    <location>
        <begin position="282"/>
        <end position="501"/>
    </location>
</feature>
<evidence type="ECO:0000256" key="8">
    <source>
        <dbReference type="ARBA" id="ARBA00023065"/>
    </source>
</evidence>
<evidence type="ECO:0000256" key="4">
    <source>
        <dbReference type="ARBA" id="ARBA00022475"/>
    </source>
</evidence>
<keyword evidence="5 16" id="KW-0812">Transmembrane</keyword>
<evidence type="ECO:0000256" key="15">
    <source>
        <dbReference type="SAM" id="MobiDB-lite"/>
    </source>
</evidence>
<evidence type="ECO:0000256" key="13">
    <source>
        <dbReference type="ARBA" id="ARBA00023303"/>
    </source>
</evidence>
<dbReference type="PRINTS" id="PR01433">
    <property type="entry name" value="POLYCYSTIN2"/>
</dbReference>
<evidence type="ECO:0000256" key="16">
    <source>
        <dbReference type="SAM" id="Phobius"/>
    </source>
</evidence>
<name>A0A401SD19_CHIPU</name>
<dbReference type="GO" id="GO:0060170">
    <property type="term" value="C:ciliary membrane"/>
    <property type="evidence" value="ECO:0007669"/>
    <property type="project" value="UniProtKB-SubCell"/>
</dbReference>
<keyword evidence="12" id="KW-0966">Cell projection</keyword>
<feature type="domain" description="Polycystin" evidence="18">
    <location>
        <begin position="87"/>
        <end position="281"/>
    </location>
</feature>
<dbReference type="OrthoDB" id="444119at2759"/>
<dbReference type="Pfam" id="PF20519">
    <property type="entry name" value="Polycystin_dom"/>
    <property type="match status" value="1"/>
</dbReference>
<evidence type="ECO:0000256" key="7">
    <source>
        <dbReference type="ARBA" id="ARBA00023054"/>
    </source>
</evidence>
<keyword evidence="10" id="KW-1015">Disulfide bond</keyword>
<dbReference type="GO" id="GO:0050982">
    <property type="term" value="P:detection of mechanical stimulus"/>
    <property type="evidence" value="ECO:0007669"/>
    <property type="project" value="TreeGrafter"/>
</dbReference>
<dbReference type="PANTHER" id="PTHR10877">
    <property type="entry name" value="POLYCYSTIN FAMILY MEMBER"/>
    <property type="match status" value="1"/>
</dbReference>
<dbReference type="OMA" id="MVDFWKF"/>
<evidence type="ECO:0000256" key="1">
    <source>
        <dbReference type="ARBA" id="ARBA00004272"/>
    </source>
</evidence>
<organism evidence="19 20">
    <name type="scientific">Chiloscyllium punctatum</name>
    <name type="common">Brownbanded bambooshark</name>
    <name type="synonym">Hemiscyllium punctatum</name>
    <dbReference type="NCBI Taxonomy" id="137246"/>
    <lineage>
        <taxon>Eukaryota</taxon>
        <taxon>Metazoa</taxon>
        <taxon>Chordata</taxon>
        <taxon>Craniata</taxon>
        <taxon>Vertebrata</taxon>
        <taxon>Chondrichthyes</taxon>
        <taxon>Elasmobranchii</taxon>
        <taxon>Galeomorphii</taxon>
        <taxon>Galeoidea</taxon>
        <taxon>Orectolobiformes</taxon>
        <taxon>Hemiscylliidae</taxon>
        <taxon>Chiloscyllium</taxon>
    </lineage>
</organism>
<dbReference type="InterPro" id="IPR046791">
    <property type="entry name" value="Polycystin_dom"/>
</dbReference>
<comment type="caution">
    <text evidence="19">The sequence shown here is derived from an EMBL/GenBank/DDBJ whole genome shotgun (WGS) entry which is preliminary data.</text>
</comment>
<dbReference type="STRING" id="137246.A0A401SD19"/>
<accession>A0A401SD19</accession>
<evidence type="ECO:0000256" key="12">
    <source>
        <dbReference type="ARBA" id="ARBA00023273"/>
    </source>
</evidence>
<dbReference type="Proteomes" id="UP000287033">
    <property type="component" value="Unassembled WGS sequence"/>
</dbReference>
<keyword evidence="9 16" id="KW-0472">Membrane</keyword>
<evidence type="ECO:0000256" key="11">
    <source>
        <dbReference type="ARBA" id="ARBA00023180"/>
    </source>
</evidence>